<dbReference type="InterPro" id="IPR005467">
    <property type="entry name" value="His_kinase_dom"/>
</dbReference>
<dbReference type="OrthoDB" id="5437500at2"/>
<dbReference type="InterPro" id="IPR036097">
    <property type="entry name" value="HisK_dim/P_sf"/>
</dbReference>
<feature type="domain" description="PAS" evidence="8">
    <location>
        <begin position="223"/>
        <end position="270"/>
    </location>
</feature>
<dbReference type="SMART" id="SM00388">
    <property type="entry name" value="HisKA"/>
    <property type="match status" value="1"/>
</dbReference>
<dbReference type="Pfam" id="PF00072">
    <property type="entry name" value="Response_reg"/>
    <property type="match status" value="1"/>
</dbReference>
<dbReference type="EMBL" id="CM001368">
    <property type="protein sequence ID" value="EHJ46992.1"/>
    <property type="molecule type" value="Genomic_DNA"/>
</dbReference>
<evidence type="ECO:0000313" key="10">
    <source>
        <dbReference type="EMBL" id="EHJ46992.1"/>
    </source>
</evidence>
<keyword evidence="5" id="KW-0472">Membrane</keyword>
<dbReference type="RefSeq" id="WP_009180408.1">
    <property type="nucleotide sequence ID" value="NZ_CM001368.1"/>
</dbReference>
<feature type="domain" description="PAC" evidence="9">
    <location>
        <begin position="429"/>
        <end position="480"/>
    </location>
</feature>
<proteinExistence type="predicted"/>
<feature type="modified residue" description="4-aspartylphosphate" evidence="4">
    <location>
        <position position="791"/>
    </location>
</feature>
<evidence type="ECO:0000259" key="8">
    <source>
        <dbReference type="PROSITE" id="PS50112"/>
    </source>
</evidence>
<dbReference type="SUPFAM" id="SSF52172">
    <property type="entry name" value="CheY-like"/>
    <property type="match status" value="1"/>
</dbReference>
<sequence>MPAAGQARRQSLGTLGWIDLHLYAMVAVALLSGLLLWWTNVSWRTHFEVYPRLLDTLRLARGDVVRGYVVLERHLAGEATVPLADAEALFEQAALRVDDAAKVLSADEGLPLGEGMPDVAAALAAYRQGIRSFEGLARQSLTGEAGNRNRQRLEFQAAFAALENAADSLSEAIGRQGASISGRQDRANNLLFFVWLLFLAVLGGSLAMAGARRRKAEQALAESEGKYRSLFDQGMDVILLVAEDSGRILDCNLAVTAEWGYECEELVGRTPASLLLATPEAGQATPVEARYADGRRSLVWETRLVTRDGAVRDVSVKTGFFTLGGRRVRLEIYRDVTERKKDETALLEREALLRGLGDNLPDGVIYCLEVRPDGGRRFLSMSQGVERLFDLPAARVLENAGLLFDRIEAADREAFRRAEVEAAAGRAALDVQARMRAGDGSVRWCQFRAASRQAPEGGVVFDGVLFDVTAQKRTESNLRQAMAEAETASKVKSEFLANISHEVRTPLNGVLGMLQLLEMSPLSEEDAASVATALTCGRGLVKVLADILDFSLIDAGRVALCQDACDIRAVVTDVCGMLSPECGKKGISLFSEVSDAVPPFVATDAARLRQILFNVLGNAVKFTSWGVVRLSIVPASRRGGTLHLLFTVRDTGIGIPEERMDEIFDPFTQIDGSLTRKFGGTGLGLGIVKRLIGLLDGHITVESEPGKGTDFTFSIRCVEAEAPVAEGGPVARQPIDAATPVRVLVVEDDAINRMATVSMLEKLGFTAEAVEDGDVALDVLDGGDFDVVLMDIQMPRLSGDEATRRIRRRERPGLDPEIPIIAVTAHAMDGDQERYLACGMDDYLPKPVDMAALGQAVTRAAARRRALFA</sequence>
<dbReference type="CDD" id="cd00130">
    <property type="entry name" value="PAS"/>
    <property type="match status" value="1"/>
</dbReference>
<feature type="transmembrane region" description="Helical" evidence="5">
    <location>
        <begin position="190"/>
        <end position="211"/>
    </location>
</feature>
<evidence type="ECO:0000256" key="3">
    <source>
        <dbReference type="ARBA" id="ARBA00022553"/>
    </source>
</evidence>
<organism evidence="10 11">
    <name type="scientific">Solidesulfovibrio carbinoliphilus subsp. oakridgensis</name>
    <dbReference type="NCBI Taxonomy" id="694327"/>
    <lineage>
        <taxon>Bacteria</taxon>
        <taxon>Pseudomonadati</taxon>
        <taxon>Thermodesulfobacteriota</taxon>
        <taxon>Desulfovibrionia</taxon>
        <taxon>Desulfovibrionales</taxon>
        <taxon>Desulfovibrionaceae</taxon>
        <taxon>Solidesulfovibrio</taxon>
    </lineage>
</organism>
<dbReference type="Gene3D" id="1.10.287.130">
    <property type="match status" value="1"/>
</dbReference>
<dbReference type="Gene3D" id="3.30.450.20">
    <property type="entry name" value="PAS domain"/>
    <property type="match status" value="2"/>
</dbReference>
<keyword evidence="5" id="KW-1133">Transmembrane helix</keyword>
<protein>
    <recommendedName>
        <fullName evidence="2">histidine kinase</fullName>
        <ecNumber evidence="2">2.7.13.3</ecNumber>
    </recommendedName>
</protein>
<dbReference type="PROSITE" id="PS50110">
    <property type="entry name" value="RESPONSE_REGULATORY"/>
    <property type="match status" value="1"/>
</dbReference>
<dbReference type="AlphaFoldDB" id="G7Q4C4"/>
<dbReference type="InterPro" id="IPR000014">
    <property type="entry name" value="PAS"/>
</dbReference>
<dbReference type="PANTHER" id="PTHR45339:SF5">
    <property type="entry name" value="HISTIDINE KINASE"/>
    <property type="match status" value="1"/>
</dbReference>
<evidence type="ECO:0000259" key="9">
    <source>
        <dbReference type="PROSITE" id="PS50113"/>
    </source>
</evidence>
<dbReference type="Gene3D" id="3.30.565.10">
    <property type="entry name" value="Histidine kinase-like ATPase, C-terminal domain"/>
    <property type="match status" value="1"/>
</dbReference>
<dbReference type="eggNOG" id="COG5002">
    <property type="taxonomic scope" value="Bacteria"/>
</dbReference>
<dbReference type="STRING" id="694327.DFW101_0978"/>
<keyword evidence="5" id="KW-0812">Transmembrane</keyword>
<reference evidence="11" key="1">
    <citation type="journal article" date="2015" name="Genome Announc.">
        <title>High-Quality Draft Genome Sequence of Desulfovibrio carbinoliphilus FW-101-2B, an Organic Acid-Oxidizing Sulfate-Reducing Bacterium Isolated from Uranium(VI)-Contaminated Groundwater.</title>
        <authorList>
            <person name="Ramsay B.D."/>
            <person name="Hwang C."/>
            <person name="Woo H.L."/>
            <person name="Carroll S.L."/>
            <person name="Lucas S."/>
            <person name="Han J."/>
            <person name="Lapidus A.L."/>
            <person name="Cheng J.F."/>
            <person name="Goodwin L.A."/>
            <person name="Pitluck S."/>
            <person name="Peters L."/>
            <person name="Chertkov O."/>
            <person name="Held B."/>
            <person name="Detter J.C."/>
            <person name="Han C.S."/>
            <person name="Tapia R."/>
            <person name="Land M.L."/>
            <person name="Hauser L.J."/>
            <person name="Kyrpides N.C."/>
            <person name="Ivanova N.N."/>
            <person name="Mikhailova N."/>
            <person name="Pagani I."/>
            <person name="Woyke T."/>
            <person name="Arkin A.P."/>
            <person name="Dehal P."/>
            <person name="Chivian D."/>
            <person name="Criddle C.S."/>
            <person name="Wu W."/>
            <person name="Chakraborty R."/>
            <person name="Hazen T.C."/>
            <person name="Fields M.W."/>
        </authorList>
    </citation>
    <scope>NUCLEOTIDE SEQUENCE [LARGE SCALE GENOMIC DNA]</scope>
    <source>
        <strain evidence="11">FW-101-2B</strain>
    </source>
</reference>
<feature type="domain" description="Histidine kinase" evidence="6">
    <location>
        <begin position="498"/>
        <end position="719"/>
    </location>
</feature>
<gene>
    <name evidence="10" type="ORF">DFW101_0978</name>
</gene>
<dbReference type="InterPro" id="IPR003661">
    <property type="entry name" value="HisK_dim/P_dom"/>
</dbReference>
<dbReference type="PRINTS" id="PR00344">
    <property type="entry name" value="BCTRLSENSOR"/>
</dbReference>
<dbReference type="PROSITE" id="PS50112">
    <property type="entry name" value="PAS"/>
    <property type="match status" value="1"/>
</dbReference>
<dbReference type="SMART" id="SM00387">
    <property type="entry name" value="HATPase_c"/>
    <property type="match status" value="1"/>
</dbReference>
<dbReference type="CDD" id="cd17546">
    <property type="entry name" value="REC_hyHK_CKI1_RcsC-like"/>
    <property type="match status" value="1"/>
</dbReference>
<evidence type="ECO:0000256" key="5">
    <source>
        <dbReference type="SAM" id="Phobius"/>
    </source>
</evidence>
<keyword evidence="11" id="KW-1185">Reference proteome</keyword>
<dbReference type="Gene3D" id="3.40.50.2300">
    <property type="match status" value="1"/>
</dbReference>
<dbReference type="Pfam" id="PF00512">
    <property type="entry name" value="HisKA"/>
    <property type="match status" value="1"/>
</dbReference>
<evidence type="ECO:0000259" key="6">
    <source>
        <dbReference type="PROSITE" id="PS50109"/>
    </source>
</evidence>
<feature type="domain" description="Response regulatory" evidence="7">
    <location>
        <begin position="742"/>
        <end position="861"/>
    </location>
</feature>
<accession>G7Q4C4</accession>
<dbReference type="PANTHER" id="PTHR45339">
    <property type="entry name" value="HYBRID SIGNAL TRANSDUCTION HISTIDINE KINASE J"/>
    <property type="match status" value="1"/>
</dbReference>
<evidence type="ECO:0000259" key="7">
    <source>
        <dbReference type="PROSITE" id="PS50110"/>
    </source>
</evidence>
<dbReference type="Proteomes" id="UP000004662">
    <property type="component" value="Chromosome"/>
</dbReference>
<dbReference type="FunFam" id="3.30.565.10:FF:000010">
    <property type="entry name" value="Sensor histidine kinase RcsC"/>
    <property type="match status" value="1"/>
</dbReference>
<keyword evidence="3 4" id="KW-0597">Phosphoprotein</keyword>
<feature type="transmembrane region" description="Helical" evidence="5">
    <location>
        <begin position="20"/>
        <end position="38"/>
    </location>
</feature>
<dbReference type="InterPro" id="IPR001789">
    <property type="entry name" value="Sig_transdc_resp-reg_receiver"/>
</dbReference>
<dbReference type="InterPro" id="IPR013655">
    <property type="entry name" value="PAS_fold_3"/>
</dbReference>
<evidence type="ECO:0000313" key="11">
    <source>
        <dbReference type="Proteomes" id="UP000004662"/>
    </source>
</evidence>
<dbReference type="InterPro" id="IPR000700">
    <property type="entry name" value="PAS-assoc_C"/>
</dbReference>
<name>G7Q4C4_9BACT</name>
<dbReference type="Pfam" id="PF02518">
    <property type="entry name" value="HATPase_c"/>
    <property type="match status" value="1"/>
</dbReference>
<dbReference type="InterPro" id="IPR011006">
    <property type="entry name" value="CheY-like_superfamily"/>
</dbReference>
<dbReference type="CDD" id="cd16922">
    <property type="entry name" value="HATPase_EvgS-ArcB-TorS-like"/>
    <property type="match status" value="1"/>
</dbReference>
<comment type="catalytic activity">
    <reaction evidence="1">
        <text>ATP + protein L-histidine = ADP + protein N-phospho-L-histidine.</text>
        <dbReference type="EC" id="2.7.13.3"/>
    </reaction>
</comment>
<dbReference type="SMART" id="SM00091">
    <property type="entry name" value="PAS"/>
    <property type="match status" value="2"/>
</dbReference>
<dbReference type="Pfam" id="PF08447">
    <property type="entry name" value="PAS_3"/>
    <property type="match status" value="1"/>
</dbReference>
<dbReference type="PROSITE" id="PS50113">
    <property type="entry name" value="PAC"/>
    <property type="match status" value="1"/>
</dbReference>
<dbReference type="SUPFAM" id="SSF55874">
    <property type="entry name" value="ATPase domain of HSP90 chaperone/DNA topoisomerase II/histidine kinase"/>
    <property type="match status" value="1"/>
</dbReference>
<keyword evidence="10" id="KW-0418">Kinase</keyword>
<dbReference type="CDD" id="cd00082">
    <property type="entry name" value="HisKA"/>
    <property type="match status" value="1"/>
</dbReference>
<dbReference type="InterPro" id="IPR004358">
    <property type="entry name" value="Sig_transdc_His_kin-like_C"/>
</dbReference>
<dbReference type="SUPFAM" id="SSF55785">
    <property type="entry name" value="PYP-like sensor domain (PAS domain)"/>
    <property type="match status" value="2"/>
</dbReference>
<dbReference type="GO" id="GO:0000155">
    <property type="term" value="F:phosphorelay sensor kinase activity"/>
    <property type="evidence" value="ECO:0007669"/>
    <property type="project" value="InterPro"/>
</dbReference>
<dbReference type="SUPFAM" id="SSF47384">
    <property type="entry name" value="Homodimeric domain of signal transducing histidine kinase"/>
    <property type="match status" value="1"/>
</dbReference>
<evidence type="ECO:0000256" key="1">
    <source>
        <dbReference type="ARBA" id="ARBA00000085"/>
    </source>
</evidence>
<dbReference type="InterPro" id="IPR036890">
    <property type="entry name" value="HATPase_C_sf"/>
</dbReference>
<evidence type="ECO:0000256" key="4">
    <source>
        <dbReference type="PROSITE-ProRule" id="PRU00169"/>
    </source>
</evidence>
<keyword evidence="10" id="KW-0808">Transferase</keyword>
<dbReference type="PROSITE" id="PS50109">
    <property type="entry name" value="HIS_KIN"/>
    <property type="match status" value="1"/>
</dbReference>
<dbReference type="EC" id="2.7.13.3" evidence="2"/>
<dbReference type="InterPro" id="IPR003594">
    <property type="entry name" value="HATPase_dom"/>
</dbReference>
<dbReference type="HOGENOM" id="CLU_000445_114_15_7"/>
<evidence type="ECO:0000256" key="2">
    <source>
        <dbReference type="ARBA" id="ARBA00012438"/>
    </source>
</evidence>
<dbReference type="SMART" id="SM00448">
    <property type="entry name" value="REC"/>
    <property type="match status" value="1"/>
</dbReference>
<dbReference type="InterPro" id="IPR035965">
    <property type="entry name" value="PAS-like_dom_sf"/>
</dbReference>
<dbReference type="Pfam" id="PF13426">
    <property type="entry name" value="PAS_9"/>
    <property type="match status" value="1"/>
</dbReference>
<dbReference type="NCBIfam" id="TIGR00229">
    <property type="entry name" value="sensory_box"/>
    <property type="match status" value="1"/>
</dbReference>